<dbReference type="Pfam" id="PF05768">
    <property type="entry name" value="Glrx-like"/>
    <property type="match status" value="1"/>
</dbReference>
<dbReference type="Gene3D" id="3.40.30.10">
    <property type="entry name" value="Glutaredoxin"/>
    <property type="match status" value="1"/>
</dbReference>
<evidence type="ECO:0000313" key="1">
    <source>
        <dbReference type="EMBL" id="GGF83532.1"/>
    </source>
</evidence>
<name>A0A917CF53_9GAMM</name>
<reference evidence="1" key="2">
    <citation type="submission" date="2020-09" db="EMBL/GenBank/DDBJ databases">
        <authorList>
            <person name="Sun Q."/>
            <person name="Zhou Y."/>
        </authorList>
    </citation>
    <scope>NUCLEOTIDE SEQUENCE</scope>
    <source>
        <strain evidence="1">CGMCC 1.12181</strain>
    </source>
</reference>
<dbReference type="Proteomes" id="UP000605253">
    <property type="component" value="Unassembled WGS sequence"/>
</dbReference>
<dbReference type="EMBL" id="BMEO01000001">
    <property type="protein sequence ID" value="GGF83532.1"/>
    <property type="molecule type" value="Genomic_DNA"/>
</dbReference>
<dbReference type="SUPFAM" id="SSF52833">
    <property type="entry name" value="Thioredoxin-like"/>
    <property type="match status" value="1"/>
</dbReference>
<dbReference type="InterPro" id="IPR008554">
    <property type="entry name" value="Glutaredoxin-like"/>
</dbReference>
<keyword evidence="2" id="KW-1185">Reference proteome</keyword>
<dbReference type="AlphaFoldDB" id="A0A917CF53"/>
<comment type="caution">
    <text evidence="1">The sequence shown here is derived from an EMBL/GenBank/DDBJ whole genome shotgun (WGS) entry which is preliminary data.</text>
</comment>
<gene>
    <name evidence="1" type="ORF">GCM10011365_00630</name>
</gene>
<reference evidence="1" key="1">
    <citation type="journal article" date="2014" name="Int. J. Syst. Evol. Microbiol.">
        <title>Complete genome sequence of Corynebacterium casei LMG S-19264T (=DSM 44701T), isolated from a smear-ripened cheese.</title>
        <authorList>
            <consortium name="US DOE Joint Genome Institute (JGI-PGF)"/>
            <person name="Walter F."/>
            <person name="Albersmeier A."/>
            <person name="Kalinowski J."/>
            <person name="Ruckert C."/>
        </authorList>
    </citation>
    <scope>NUCLEOTIDE SEQUENCE</scope>
    <source>
        <strain evidence="1">CGMCC 1.12181</strain>
    </source>
</reference>
<accession>A0A917CF53</accession>
<dbReference type="RefSeq" id="WP_188363672.1">
    <property type="nucleotide sequence ID" value="NZ_BAABJF010000011.1"/>
</dbReference>
<proteinExistence type="predicted"/>
<evidence type="ECO:0000313" key="2">
    <source>
        <dbReference type="Proteomes" id="UP000605253"/>
    </source>
</evidence>
<sequence>MKKLTLYSRLECPLCEFAEQMLHDEGICYEFIDIDESPDLIKRYHVKVPVLTNGQKELAWPFDTSAIQELADG</sequence>
<dbReference type="InterPro" id="IPR036249">
    <property type="entry name" value="Thioredoxin-like_sf"/>
</dbReference>
<protein>
    <submittedName>
        <fullName evidence="1">Thioredoxin family protein</fullName>
    </submittedName>
</protein>
<organism evidence="1 2">
    <name type="scientific">Marinicella pacifica</name>
    <dbReference type="NCBI Taxonomy" id="1171543"/>
    <lineage>
        <taxon>Bacteria</taxon>
        <taxon>Pseudomonadati</taxon>
        <taxon>Pseudomonadota</taxon>
        <taxon>Gammaproteobacteria</taxon>
        <taxon>Lysobacterales</taxon>
        <taxon>Marinicellaceae</taxon>
        <taxon>Marinicella</taxon>
    </lineage>
</organism>